<feature type="compositionally biased region" description="Low complexity" evidence="5">
    <location>
        <begin position="22"/>
        <end position="32"/>
    </location>
</feature>
<dbReference type="SUPFAM" id="SSF57903">
    <property type="entry name" value="FYVE/PHD zinc finger"/>
    <property type="match status" value="1"/>
</dbReference>
<feature type="compositionally biased region" description="Polar residues" evidence="5">
    <location>
        <begin position="902"/>
        <end position="921"/>
    </location>
</feature>
<dbReference type="AlphaFoldDB" id="A0A0J9XEI1"/>
<dbReference type="SMART" id="SM00249">
    <property type="entry name" value="PHD"/>
    <property type="match status" value="1"/>
</dbReference>
<dbReference type="InterPro" id="IPR019786">
    <property type="entry name" value="Zinc_finger_PHD-type_CS"/>
</dbReference>
<dbReference type="GO" id="GO:0006325">
    <property type="term" value="P:chromatin organization"/>
    <property type="evidence" value="ECO:0007669"/>
    <property type="project" value="UniProtKB-KW"/>
</dbReference>
<dbReference type="InterPro" id="IPR046341">
    <property type="entry name" value="SET_dom_sf"/>
</dbReference>
<reference evidence="7" key="1">
    <citation type="submission" date="2014-03" db="EMBL/GenBank/DDBJ databases">
        <authorList>
            <person name="Casaregola S."/>
        </authorList>
    </citation>
    <scope>NUCLEOTIDE SEQUENCE [LARGE SCALE GENOMIC DNA]</scope>
    <source>
        <strain evidence="7">CLIB 918</strain>
    </source>
</reference>
<evidence type="ECO:0000256" key="3">
    <source>
        <dbReference type="ARBA" id="ARBA00022833"/>
    </source>
</evidence>
<feature type="compositionally biased region" description="Basic residues" evidence="5">
    <location>
        <begin position="979"/>
        <end position="988"/>
    </location>
</feature>
<feature type="compositionally biased region" description="Polar residues" evidence="5">
    <location>
        <begin position="837"/>
        <end position="848"/>
    </location>
</feature>
<dbReference type="STRING" id="1173061.A0A0J9XEI1"/>
<evidence type="ECO:0000256" key="1">
    <source>
        <dbReference type="ARBA" id="ARBA00022723"/>
    </source>
</evidence>
<dbReference type="InterPro" id="IPR013083">
    <property type="entry name" value="Znf_RING/FYVE/PHD"/>
</dbReference>
<evidence type="ECO:0000256" key="2">
    <source>
        <dbReference type="ARBA" id="ARBA00022771"/>
    </source>
</evidence>
<dbReference type="Pfam" id="PF00856">
    <property type="entry name" value="SET"/>
    <property type="match status" value="1"/>
</dbReference>
<keyword evidence="1" id="KW-0479">Metal-binding</keyword>
<dbReference type="InterPro" id="IPR001214">
    <property type="entry name" value="SET_dom"/>
</dbReference>
<dbReference type="SUPFAM" id="SSF82199">
    <property type="entry name" value="SET domain"/>
    <property type="match status" value="1"/>
</dbReference>
<dbReference type="Gene3D" id="3.30.40.10">
    <property type="entry name" value="Zinc/RING finger domain, C3HC4 (zinc finger)"/>
    <property type="match status" value="1"/>
</dbReference>
<dbReference type="InterPro" id="IPR001965">
    <property type="entry name" value="Znf_PHD"/>
</dbReference>
<sequence>MPEIDQQSADAALAIKALASLSSVTPSSSHNSRQPPPRASSPTNNNIKPSHSRTPSETPSTVQPTASHSSLNLSNDAGSGSTVRKPVNGGPHVNTSNSTETSTSSEPQSTSSAPAPASQNSSSSTSLPTNAISPVPSSTSSSVFAPSSSLEKLAASSDKPIPSQVSVKTASFVKKRPSPAEDEEPEIYSIDAGVIRCICGFTHDDGFTIQCEKCNAWQHAVCVNIENDQVPEVYFCDKCGKLSYDVNAAKVYQLRRLKELKAQAGLTRSLNDEDSASRSKFRKRTSVDDDGNSEDETVAKRRRSQDDVKRNNNNTAASNSSNNTDRGSSAAASPKVSSSRSSPAPSSGATTAATTTTSSGNRRGRTKRLTVPTGLPVPSKDDDNDNEPEKKFTLAQMYSSYFVLISENRFATPAVRNYINSIPSNPDVDQDEITHLSATKYQNIKLPDLTVKLTSDHPKQKFSGFSRFGLFLENSVPRDRYLINYVGQVMTLEQYKSHPVNQYRQFGCPKPGVLFHPSLPICVDARLVGSKARFIRRSCRPNCKISTVVVDKTKVKFAVFSTESIEAGSELTIDWEWDQKHPVRKLIDGVPPDQLTKQEKLFLEHVAEMANQRGAECACNLPASECIMMRMKKINGGPPRTTRMGNKSRRGNDSGDHDGNSGVYGTEITDSAAFYSKREARKLQSAMELIERVNRTEESKRRKKEGSQDLEDSPSTESLVPASLPVETEEEKKPSTVFVDRAIQTPPITIPLRYYSEPHIKEKAVSTTTVSKYGPVLSRSIPKKRLFVEYMQAKKSYEKQPKTESNNGYSIAPLKTSIGSSSNTSKSGTSSRLSITGKVSNGSTSTGVNGPGFVGVSNVSLPSSPFMPSDDFSSRGTSKAPTPVPGSPSITATFQIEAAGNPSVSATALSSEPRTVTTPNSFEPAASSTLASTPPATTTTKSTLPTTTTSGLTSSAAVPTTTTTNQGKTVKKLSFADYKKKKTNAQQK</sequence>
<dbReference type="Proteomes" id="UP000242525">
    <property type="component" value="Unassembled WGS sequence"/>
</dbReference>
<dbReference type="GO" id="GO:0006355">
    <property type="term" value="P:regulation of DNA-templated transcription"/>
    <property type="evidence" value="ECO:0007669"/>
    <property type="project" value="TreeGrafter"/>
</dbReference>
<dbReference type="OrthoDB" id="20872at2759"/>
<dbReference type="Pfam" id="PF20826">
    <property type="entry name" value="PHD_5"/>
    <property type="match status" value="1"/>
</dbReference>
<dbReference type="PANTHER" id="PTHR46462">
    <property type="entry name" value="UPSET, ISOFORM A"/>
    <property type="match status" value="1"/>
</dbReference>
<protein>
    <submittedName>
        <fullName evidence="7">Similar to Saccharomyces cerevisiae YKR029C SET3 Defining member of the SET3 histone deacetylase complex which is a meiosis-specific repressor of sporulation genes</fullName>
    </submittedName>
</protein>
<dbReference type="PANTHER" id="PTHR46462:SF3">
    <property type="entry name" value="UPSET, ISOFORM A"/>
    <property type="match status" value="1"/>
</dbReference>
<comment type="caution">
    <text evidence="7">The sequence shown here is derived from an EMBL/GenBank/DDBJ whole genome shotgun (WGS) entry which is preliminary data.</text>
</comment>
<feature type="region of interest" description="Disordered" evidence="5">
    <location>
        <begin position="867"/>
        <end position="988"/>
    </location>
</feature>
<dbReference type="GO" id="GO:0008270">
    <property type="term" value="F:zinc ion binding"/>
    <property type="evidence" value="ECO:0007669"/>
    <property type="project" value="UniProtKB-KW"/>
</dbReference>
<keyword evidence="3" id="KW-0862">Zinc</keyword>
<feature type="region of interest" description="Disordered" evidence="5">
    <location>
        <begin position="795"/>
        <end position="850"/>
    </location>
</feature>
<accession>A0A0J9XEI1</accession>
<evidence type="ECO:0000313" key="7">
    <source>
        <dbReference type="EMBL" id="CDO55930.1"/>
    </source>
</evidence>
<keyword evidence="4" id="KW-0156">Chromatin regulator</keyword>
<gene>
    <name evidence="7" type="ORF">BN980_GECA13s00395g</name>
</gene>
<feature type="region of interest" description="Disordered" evidence="5">
    <location>
        <begin position="694"/>
        <end position="734"/>
    </location>
</feature>
<dbReference type="PROSITE" id="PS01359">
    <property type="entry name" value="ZF_PHD_1"/>
    <property type="match status" value="1"/>
</dbReference>
<feature type="compositionally biased region" description="Low complexity" evidence="5">
    <location>
        <begin position="311"/>
        <end position="361"/>
    </location>
</feature>
<dbReference type="InterPro" id="IPR011011">
    <property type="entry name" value="Znf_FYVE_PHD"/>
</dbReference>
<dbReference type="CDD" id="cd15550">
    <property type="entry name" value="PHD_MLL5"/>
    <property type="match status" value="1"/>
</dbReference>
<dbReference type="GO" id="GO:0034967">
    <property type="term" value="C:Set3 complex"/>
    <property type="evidence" value="ECO:0007669"/>
    <property type="project" value="TreeGrafter"/>
</dbReference>
<name>A0A0J9XEI1_GEOCN</name>
<feature type="region of interest" description="Disordered" evidence="5">
    <location>
        <begin position="266"/>
        <end position="388"/>
    </location>
</feature>
<proteinExistence type="predicted"/>
<keyword evidence="2" id="KW-0863">Zinc-finger</keyword>
<evidence type="ECO:0000256" key="4">
    <source>
        <dbReference type="ARBA" id="ARBA00022853"/>
    </source>
</evidence>
<dbReference type="Gene3D" id="2.170.270.10">
    <property type="entry name" value="SET domain"/>
    <property type="match status" value="1"/>
</dbReference>
<feature type="region of interest" description="Disordered" evidence="5">
    <location>
        <begin position="22"/>
        <end position="144"/>
    </location>
</feature>
<feature type="compositionally biased region" description="Low complexity" evidence="5">
    <location>
        <begin position="814"/>
        <end position="836"/>
    </location>
</feature>
<feature type="compositionally biased region" description="Low complexity" evidence="5">
    <location>
        <begin position="94"/>
        <end position="144"/>
    </location>
</feature>
<feature type="compositionally biased region" description="Basic and acidic residues" evidence="5">
    <location>
        <begin position="650"/>
        <end position="659"/>
    </location>
</feature>
<organism evidence="7 8">
    <name type="scientific">Geotrichum candidum</name>
    <name type="common">Oospora lactis</name>
    <name type="synonym">Dipodascus geotrichum</name>
    <dbReference type="NCBI Taxonomy" id="1173061"/>
    <lineage>
        <taxon>Eukaryota</taxon>
        <taxon>Fungi</taxon>
        <taxon>Dikarya</taxon>
        <taxon>Ascomycota</taxon>
        <taxon>Saccharomycotina</taxon>
        <taxon>Dipodascomycetes</taxon>
        <taxon>Dipodascales</taxon>
        <taxon>Dipodascaceae</taxon>
        <taxon>Geotrichum</taxon>
    </lineage>
</organism>
<keyword evidence="8" id="KW-1185">Reference proteome</keyword>
<evidence type="ECO:0000313" key="8">
    <source>
        <dbReference type="Proteomes" id="UP000242525"/>
    </source>
</evidence>
<evidence type="ECO:0000259" key="6">
    <source>
        <dbReference type="PROSITE" id="PS50280"/>
    </source>
</evidence>
<dbReference type="GO" id="GO:0070210">
    <property type="term" value="C:Rpd3L-Expanded complex"/>
    <property type="evidence" value="ECO:0007669"/>
    <property type="project" value="TreeGrafter"/>
</dbReference>
<feature type="compositionally biased region" description="Low complexity" evidence="5">
    <location>
        <begin position="924"/>
        <end position="964"/>
    </location>
</feature>
<dbReference type="EMBL" id="CCBN010000013">
    <property type="protein sequence ID" value="CDO55930.1"/>
    <property type="molecule type" value="Genomic_DNA"/>
</dbReference>
<evidence type="ECO:0000256" key="5">
    <source>
        <dbReference type="SAM" id="MobiDB-lite"/>
    </source>
</evidence>
<feature type="compositionally biased region" description="Polar residues" evidence="5">
    <location>
        <begin position="40"/>
        <end position="82"/>
    </location>
</feature>
<dbReference type="PROSITE" id="PS50280">
    <property type="entry name" value="SET"/>
    <property type="match status" value="1"/>
</dbReference>
<dbReference type="SMART" id="SM00317">
    <property type="entry name" value="SET"/>
    <property type="match status" value="1"/>
</dbReference>
<feature type="region of interest" description="Disordered" evidence="5">
    <location>
        <begin position="632"/>
        <end position="665"/>
    </location>
</feature>
<feature type="domain" description="SET" evidence="6">
    <location>
        <begin position="447"/>
        <end position="576"/>
    </location>
</feature>